<organism evidence="1 2">
    <name type="scientific">Ktedonospora formicarum</name>
    <dbReference type="NCBI Taxonomy" id="2778364"/>
    <lineage>
        <taxon>Bacteria</taxon>
        <taxon>Bacillati</taxon>
        <taxon>Chloroflexota</taxon>
        <taxon>Ktedonobacteria</taxon>
        <taxon>Ktedonobacterales</taxon>
        <taxon>Ktedonobacteraceae</taxon>
        <taxon>Ktedonospora</taxon>
    </lineage>
</organism>
<dbReference type="RefSeq" id="WP_220200117.1">
    <property type="nucleotide sequence ID" value="NZ_BNJF01000011.1"/>
</dbReference>
<dbReference type="CDD" id="cd12208">
    <property type="entry name" value="DIP1984-like"/>
    <property type="match status" value="1"/>
</dbReference>
<dbReference type="InterPro" id="IPR047741">
    <property type="entry name" value="DIP1984-like"/>
</dbReference>
<reference evidence="1" key="1">
    <citation type="submission" date="2020-10" db="EMBL/GenBank/DDBJ databases">
        <title>Taxonomic study of unclassified bacteria belonging to the class Ktedonobacteria.</title>
        <authorList>
            <person name="Yabe S."/>
            <person name="Wang C.M."/>
            <person name="Zheng Y."/>
            <person name="Sakai Y."/>
            <person name="Cavaletti L."/>
            <person name="Monciardini P."/>
            <person name="Donadio S."/>
        </authorList>
    </citation>
    <scope>NUCLEOTIDE SEQUENCE</scope>
    <source>
        <strain evidence="1">SOSP1-1</strain>
    </source>
</reference>
<keyword evidence="2" id="KW-1185">Reference proteome</keyword>
<protein>
    <submittedName>
        <fullName evidence="1">Uncharacterized protein</fullName>
    </submittedName>
</protein>
<dbReference type="Pfam" id="PF20935">
    <property type="entry name" value="DUF6847"/>
    <property type="match status" value="1"/>
</dbReference>
<sequence length="149" mass="16858">MKLAKALVLRADLQKRMELLRKRLVNCPKVQEGDAPPEDRTVLCQKGEQVLPQLSTLMVQINRQALHPLLSDGISFTTAIARRDLLSLRQSVLDAASTTMERYSPSEVRLVTTAPIGQLRQEDDILVRQRRELDTPIQATNEQTDLVEM</sequence>
<dbReference type="NCBIfam" id="NF038048">
    <property type="entry name" value="DIP1984_fam"/>
    <property type="match status" value="1"/>
</dbReference>
<dbReference type="EMBL" id="BNJF01000011">
    <property type="protein sequence ID" value="GHO51166.1"/>
    <property type="molecule type" value="Genomic_DNA"/>
</dbReference>
<dbReference type="Proteomes" id="UP000612362">
    <property type="component" value="Unassembled WGS sequence"/>
</dbReference>
<accession>A0A8J3IBX8</accession>
<comment type="caution">
    <text evidence="1">The sequence shown here is derived from an EMBL/GenBank/DDBJ whole genome shotgun (WGS) entry which is preliminary data.</text>
</comment>
<gene>
    <name evidence="1" type="ORF">KSX_93290</name>
</gene>
<proteinExistence type="predicted"/>
<dbReference type="AlphaFoldDB" id="A0A8J3IBX8"/>
<evidence type="ECO:0000313" key="1">
    <source>
        <dbReference type="EMBL" id="GHO51166.1"/>
    </source>
</evidence>
<dbReference type="Gene3D" id="6.10.320.10">
    <property type="match status" value="1"/>
</dbReference>
<evidence type="ECO:0000313" key="2">
    <source>
        <dbReference type="Proteomes" id="UP000612362"/>
    </source>
</evidence>
<name>A0A8J3IBX8_9CHLR</name>